<comment type="caution">
    <text evidence="4">The sequence shown here is derived from an EMBL/GenBank/DDBJ whole genome shotgun (WGS) entry which is preliminary data.</text>
</comment>
<dbReference type="RefSeq" id="WP_051576677.1">
    <property type="nucleotide sequence ID" value="NZ_JACKVC010000016.1"/>
</dbReference>
<evidence type="ECO:0000259" key="3">
    <source>
        <dbReference type="Pfam" id="PF19701"/>
    </source>
</evidence>
<reference evidence="4" key="1">
    <citation type="submission" date="2020-07" db="EMBL/GenBank/DDBJ databases">
        <authorList>
            <person name="Pettersson B.M.F."/>
            <person name="Behra P.R.K."/>
            <person name="Ramesh M."/>
            <person name="Das S."/>
            <person name="Dasgupta S."/>
            <person name="Kirsebom L.A."/>
        </authorList>
    </citation>
    <scope>NUCLEOTIDE SEQUENCE</scope>
    <source>
        <strain evidence="4">DSM 44242</strain>
    </source>
</reference>
<keyword evidence="2" id="KW-0812">Transmembrane</keyword>
<dbReference type="EMBL" id="JACKVC010000016">
    <property type="protein sequence ID" value="MCV7389349.1"/>
    <property type="molecule type" value="Genomic_DNA"/>
</dbReference>
<accession>A0AAW5T382</accession>
<gene>
    <name evidence="4" type="ORF">H5P34_14930</name>
</gene>
<evidence type="ECO:0000256" key="2">
    <source>
        <dbReference type="SAM" id="Phobius"/>
    </source>
</evidence>
<sequence length="382" mass="39727">MGVGIILIVVGVLVGGIMVAAPRGIWWATQSWKFRHPEANEPSDLSYGMTRASGVLLICLALVMGSVVISDSLSTSAAEKREQEAEAQQKAAEAAFVVPAPEKRGLLPVIGYVARYVPAGVAVDLYYTAPPRSVPDYVRAMSDRFTYPCASVPTKTPRDDGRIDVTAELSWAPERLGDMDQNDSCRIGTAAKMEDVSLGPFPATAPVITTSGPILAAGGERVAAAAGNVVPELAEVPNADGSVPAVSDRGVLPIVSYAIVPGYGLYRDAQYLEVSYLVPKGVQVDDRTSSSQTSGGCQVVPALSGLGTPTVTVNVKLRWSDAGSGPDTDEAGCRTGGPEVRVMTSRWGKITDGTTVLTDGPVADKAGAEVSGAGPGNRVPRS</sequence>
<keyword evidence="2" id="KW-0472">Membrane</keyword>
<reference evidence="4" key="2">
    <citation type="journal article" date="2022" name="BMC Genomics">
        <title>Comparative genome analysis of mycobacteria focusing on tRNA and non-coding RNA.</title>
        <authorList>
            <person name="Behra P.R.K."/>
            <person name="Pettersson B.M.F."/>
            <person name="Ramesh M."/>
            <person name="Das S."/>
            <person name="Dasgupta S."/>
            <person name="Kirsebom L.A."/>
        </authorList>
    </citation>
    <scope>NUCLEOTIDE SEQUENCE</scope>
    <source>
        <strain evidence="4">DSM 44242</strain>
    </source>
</reference>
<feature type="region of interest" description="Disordered" evidence="1">
    <location>
        <begin position="358"/>
        <end position="382"/>
    </location>
</feature>
<evidence type="ECO:0000313" key="5">
    <source>
        <dbReference type="Proteomes" id="UP001141659"/>
    </source>
</evidence>
<dbReference type="InterPro" id="IPR045679">
    <property type="entry name" value="DUF6199"/>
</dbReference>
<name>A0AAW5T382_9MYCO</name>
<organism evidence="4 5">
    <name type="scientific">Mycolicibacterium porcinum</name>
    <dbReference type="NCBI Taxonomy" id="39693"/>
    <lineage>
        <taxon>Bacteria</taxon>
        <taxon>Bacillati</taxon>
        <taxon>Actinomycetota</taxon>
        <taxon>Actinomycetes</taxon>
        <taxon>Mycobacteriales</taxon>
        <taxon>Mycobacteriaceae</taxon>
        <taxon>Mycolicibacterium</taxon>
    </lineage>
</organism>
<protein>
    <recommendedName>
        <fullName evidence="3">DUF6199 domain-containing protein</fullName>
    </recommendedName>
</protein>
<feature type="domain" description="DUF6199" evidence="3">
    <location>
        <begin position="8"/>
        <end position="65"/>
    </location>
</feature>
<evidence type="ECO:0000313" key="4">
    <source>
        <dbReference type="EMBL" id="MCV7389349.1"/>
    </source>
</evidence>
<evidence type="ECO:0000256" key="1">
    <source>
        <dbReference type="SAM" id="MobiDB-lite"/>
    </source>
</evidence>
<dbReference type="Pfam" id="PF19701">
    <property type="entry name" value="DUF6199"/>
    <property type="match status" value="1"/>
</dbReference>
<dbReference type="AlphaFoldDB" id="A0AAW5T382"/>
<feature type="transmembrane region" description="Helical" evidence="2">
    <location>
        <begin position="49"/>
        <end position="69"/>
    </location>
</feature>
<dbReference type="Proteomes" id="UP001141659">
    <property type="component" value="Unassembled WGS sequence"/>
</dbReference>
<feature type="transmembrane region" description="Helical" evidence="2">
    <location>
        <begin position="6"/>
        <end position="28"/>
    </location>
</feature>
<keyword evidence="2" id="KW-1133">Transmembrane helix</keyword>
<proteinExistence type="predicted"/>